<dbReference type="SUPFAM" id="SSF55681">
    <property type="entry name" value="Class II aaRS and biotin synthetases"/>
    <property type="match status" value="1"/>
</dbReference>
<proteinExistence type="predicted"/>
<dbReference type="InterPro" id="IPR045864">
    <property type="entry name" value="aa-tRNA-synth_II/BPL/LPL"/>
</dbReference>
<reference evidence="2" key="1">
    <citation type="submission" date="2019-08" db="EMBL/GenBank/DDBJ databases">
        <authorList>
            <person name="Kucharzyk K."/>
            <person name="Murdoch R.W."/>
            <person name="Higgins S."/>
            <person name="Loffler F."/>
        </authorList>
    </citation>
    <scope>NUCLEOTIDE SEQUENCE</scope>
</reference>
<accession>A0A645GYJ3</accession>
<dbReference type="GO" id="GO:0004821">
    <property type="term" value="F:histidine-tRNA ligase activity"/>
    <property type="evidence" value="ECO:0007669"/>
    <property type="project" value="TreeGrafter"/>
</dbReference>
<evidence type="ECO:0000313" key="2">
    <source>
        <dbReference type="EMBL" id="MPN28693.1"/>
    </source>
</evidence>
<name>A0A645GYJ3_9ZZZZ</name>
<dbReference type="AlphaFoldDB" id="A0A645GYJ3"/>
<dbReference type="GO" id="GO:0005737">
    <property type="term" value="C:cytoplasm"/>
    <property type="evidence" value="ECO:0007669"/>
    <property type="project" value="InterPro"/>
</dbReference>
<dbReference type="PANTHER" id="PTHR43707:SF1">
    <property type="entry name" value="HISTIDINE--TRNA LIGASE, MITOCHONDRIAL-RELATED"/>
    <property type="match status" value="1"/>
</dbReference>
<keyword evidence="2" id="KW-0808">Transferase</keyword>
<organism evidence="2">
    <name type="scientific">bioreactor metagenome</name>
    <dbReference type="NCBI Taxonomy" id="1076179"/>
    <lineage>
        <taxon>unclassified sequences</taxon>
        <taxon>metagenomes</taxon>
        <taxon>ecological metagenomes</taxon>
    </lineage>
</organism>
<comment type="caution">
    <text evidence="2">The sequence shown here is derived from an EMBL/GenBank/DDBJ whole genome shotgun (WGS) entry which is preliminary data.</text>
</comment>
<protein>
    <submittedName>
        <fullName evidence="2">ATP phosphoribosyltransferase regulatory subunit</fullName>
    </submittedName>
</protein>
<gene>
    <name evidence="2" type="primary">hisZ_15</name>
    <name evidence="2" type="ORF">SDC9_176138</name>
</gene>
<dbReference type="EMBL" id="VSSQ01079072">
    <property type="protein sequence ID" value="MPN28693.1"/>
    <property type="molecule type" value="Genomic_DNA"/>
</dbReference>
<sequence>MMEDTSVLMPLKKLCDSLCKLGYSERIRIDLGFIRDLGYYSGPIFNAYSSVTASLLGGGGRYDGLLAKVGMEGEASGFALNIKELADHCVDGSPSPKIMLWCGCSDPAEGLRYADGLYKKGISFELSWTADKNESINIAGLRKYRYWADFSSKQVTNLLTGQITDLADFDREVLSC</sequence>
<dbReference type="InterPro" id="IPR041715">
    <property type="entry name" value="HisRS-like_core"/>
</dbReference>
<dbReference type="Gene3D" id="3.30.930.10">
    <property type="entry name" value="Bira Bifunctional Protein, Domain 2"/>
    <property type="match status" value="1"/>
</dbReference>
<dbReference type="PANTHER" id="PTHR43707">
    <property type="entry name" value="HISTIDYL-TRNA SYNTHETASE"/>
    <property type="match status" value="1"/>
</dbReference>
<dbReference type="InterPro" id="IPR004516">
    <property type="entry name" value="HisRS/HisZ"/>
</dbReference>
<dbReference type="GO" id="GO:0016757">
    <property type="term" value="F:glycosyltransferase activity"/>
    <property type="evidence" value="ECO:0007669"/>
    <property type="project" value="UniProtKB-KW"/>
</dbReference>
<evidence type="ECO:0000259" key="1">
    <source>
        <dbReference type="Pfam" id="PF13393"/>
    </source>
</evidence>
<feature type="domain" description="Class II Histidinyl-tRNA synthetase (HisRS)-like catalytic core" evidence="1">
    <location>
        <begin position="7"/>
        <end position="85"/>
    </location>
</feature>
<dbReference type="Pfam" id="PF13393">
    <property type="entry name" value="tRNA-synt_His"/>
    <property type="match status" value="1"/>
</dbReference>
<dbReference type="GO" id="GO:0006427">
    <property type="term" value="P:histidyl-tRNA aminoacylation"/>
    <property type="evidence" value="ECO:0007669"/>
    <property type="project" value="TreeGrafter"/>
</dbReference>
<keyword evidence="2" id="KW-0328">Glycosyltransferase</keyword>